<dbReference type="EMBL" id="FRAU01000004">
    <property type="protein sequence ID" value="SHK61441.1"/>
    <property type="molecule type" value="Genomic_DNA"/>
</dbReference>
<dbReference type="STRING" id="633813.SAMN04488087_1571"/>
<feature type="transmembrane region" description="Helical" evidence="4">
    <location>
        <begin position="23"/>
        <end position="45"/>
    </location>
</feature>
<evidence type="ECO:0000256" key="2">
    <source>
        <dbReference type="ARBA" id="ARBA00022723"/>
    </source>
</evidence>
<dbReference type="InterPro" id="IPR001505">
    <property type="entry name" value="Copper_CuA"/>
</dbReference>
<dbReference type="InterPro" id="IPR008972">
    <property type="entry name" value="Cupredoxin"/>
</dbReference>
<dbReference type="InterPro" id="IPR002429">
    <property type="entry name" value="CcO_II-like_C"/>
</dbReference>
<dbReference type="GO" id="GO:0004129">
    <property type="term" value="F:cytochrome-c oxidase activity"/>
    <property type="evidence" value="ECO:0007669"/>
    <property type="project" value="InterPro"/>
</dbReference>
<dbReference type="Proteomes" id="UP000185812">
    <property type="component" value="Unassembled WGS sequence"/>
</dbReference>
<dbReference type="AlphaFoldDB" id="A0A1M6TWZ4"/>
<dbReference type="GO" id="GO:0016020">
    <property type="term" value="C:membrane"/>
    <property type="evidence" value="ECO:0007669"/>
    <property type="project" value="InterPro"/>
</dbReference>
<sequence>MSSPLKPLEGNWWAIPASRHEKVWVWLSVAWGLILFGWMVGWSFFGAQNQHGPTYRIEPAAYRAKLAAYREASTTTTQGLRPAGEDVYIAAMRYGFDGLPVILKAGKTYRLHLTSYDVQHGFSIRPEHALSKQITLQLLPGYEWVIPMRFDEPGVYHVICNEFCGIGHRTMHGIFIVEE</sequence>
<keyword evidence="7" id="KW-1185">Reference proteome</keyword>
<keyword evidence="3" id="KW-0186">Copper</keyword>
<dbReference type="InterPro" id="IPR051403">
    <property type="entry name" value="NosZ/Cyto_c_oxidase_sub2"/>
</dbReference>
<keyword evidence="2" id="KW-0479">Metal-binding</keyword>
<dbReference type="Gene3D" id="2.60.40.420">
    <property type="entry name" value="Cupredoxins - blue copper proteins"/>
    <property type="match status" value="1"/>
</dbReference>
<reference evidence="7" key="1">
    <citation type="submission" date="2016-11" db="EMBL/GenBank/DDBJ databases">
        <authorList>
            <person name="Varghese N."/>
            <person name="Submissions S."/>
        </authorList>
    </citation>
    <scope>NUCLEOTIDE SEQUENCE [LARGE SCALE GENOMIC DNA]</scope>
    <source>
        <strain evidence="7">DSM 22212</strain>
    </source>
</reference>
<feature type="domain" description="Cytochrome oxidase subunit II copper A binding" evidence="5">
    <location>
        <begin position="100"/>
        <end position="172"/>
    </location>
</feature>
<dbReference type="SUPFAM" id="SSF49503">
    <property type="entry name" value="Cupredoxins"/>
    <property type="match status" value="1"/>
</dbReference>
<evidence type="ECO:0000313" key="6">
    <source>
        <dbReference type="EMBL" id="SHK61441.1"/>
    </source>
</evidence>
<evidence type="ECO:0000313" key="7">
    <source>
        <dbReference type="Proteomes" id="UP000185812"/>
    </source>
</evidence>
<dbReference type="PROSITE" id="PS00078">
    <property type="entry name" value="COX2"/>
    <property type="match status" value="1"/>
</dbReference>
<proteinExistence type="predicted"/>
<dbReference type="PANTHER" id="PTHR42838">
    <property type="entry name" value="CYTOCHROME C OXIDASE SUBUNIT II"/>
    <property type="match status" value="1"/>
</dbReference>
<gene>
    <name evidence="6" type="ORF">SAMN04488087_1571</name>
</gene>
<dbReference type="PANTHER" id="PTHR42838:SF2">
    <property type="entry name" value="NITROUS-OXIDE REDUCTASE"/>
    <property type="match status" value="1"/>
</dbReference>
<evidence type="ECO:0000256" key="3">
    <source>
        <dbReference type="ARBA" id="ARBA00023008"/>
    </source>
</evidence>
<comment type="subcellular location">
    <subcellularLocation>
        <location evidence="1">Cell envelope</location>
    </subcellularLocation>
</comment>
<organism evidence="6 7">
    <name type="scientific">Rhodothermus profundi</name>
    <dbReference type="NCBI Taxonomy" id="633813"/>
    <lineage>
        <taxon>Bacteria</taxon>
        <taxon>Pseudomonadati</taxon>
        <taxon>Rhodothermota</taxon>
        <taxon>Rhodothermia</taxon>
        <taxon>Rhodothermales</taxon>
        <taxon>Rhodothermaceae</taxon>
        <taxon>Rhodothermus</taxon>
    </lineage>
</organism>
<dbReference type="Pfam" id="PF00116">
    <property type="entry name" value="COX2"/>
    <property type="match status" value="1"/>
</dbReference>
<keyword evidence="4" id="KW-0472">Membrane</keyword>
<evidence type="ECO:0000259" key="5">
    <source>
        <dbReference type="Pfam" id="PF00116"/>
    </source>
</evidence>
<dbReference type="GO" id="GO:0030313">
    <property type="term" value="C:cell envelope"/>
    <property type="evidence" value="ECO:0007669"/>
    <property type="project" value="UniProtKB-SubCell"/>
</dbReference>
<evidence type="ECO:0000256" key="4">
    <source>
        <dbReference type="SAM" id="Phobius"/>
    </source>
</evidence>
<keyword evidence="4" id="KW-1133">Transmembrane helix</keyword>
<evidence type="ECO:0000256" key="1">
    <source>
        <dbReference type="ARBA" id="ARBA00004196"/>
    </source>
</evidence>
<accession>A0A1M6TWZ4</accession>
<keyword evidence="4" id="KW-0812">Transmembrane</keyword>
<dbReference type="RefSeq" id="WP_072715414.1">
    <property type="nucleotide sequence ID" value="NZ_FRAU01000004.1"/>
</dbReference>
<name>A0A1M6TWZ4_9BACT</name>
<dbReference type="OrthoDB" id="9781261at2"/>
<dbReference type="GO" id="GO:0005507">
    <property type="term" value="F:copper ion binding"/>
    <property type="evidence" value="ECO:0007669"/>
    <property type="project" value="InterPro"/>
</dbReference>
<protein>
    <submittedName>
        <fullName evidence="6">Cytochrome c oxidase subunit 2</fullName>
    </submittedName>
</protein>